<comment type="caution">
    <text evidence="2">The sequence shown here is derived from an EMBL/GenBank/DDBJ whole genome shotgun (WGS) entry which is preliminary data.</text>
</comment>
<dbReference type="Gene3D" id="3.10.180.10">
    <property type="entry name" value="2,3-Dihydroxybiphenyl 1,2-Dioxygenase, domain 1"/>
    <property type="match status" value="1"/>
</dbReference>
<evidence type="ECO:0000259" key="1">
    <source>
        <dbReference type="Pfam" id="PF00903"/>
    </source>
</evidence>
<dbReference type="OrthoDB" id="9795306at2"/>
<dbReference type="RefSeq" id="WP_064002921.1">
    <property type="nucleotide sequence ID" value="NZ_LSTV01000002.1"/>
</dbReference>
<name>A0A177KAY7_9MICO</name>
<dbReference type="AlphaFoldDB" id="A0A177KAY7"/>
<dbReference type="SUPFAM" id="SSF54593">
    <property type="entry name" value="Glyoxalase/Bleomycin resistance protein/Dihydroxybiphenyl dioxygenase"/>
    <property type="match status" value="1"/>
</dbReference>
<reference evidence="2 3" key="1">
    <citation type="submission" date="2016-02" db="EMBL/GenBank/DDBJ databases">
        <authorList>
            <person name="Wen L."/>
            <person name="He K."/>
            <person name="Yang H."/>
        </authorList>
    </citation>
    <scope>NUCLEOTIDE SEQUENCE [LARGE SCALE GENOMIC DNA]</scope>
    <source>
        <strain evidence="2 3">CD11_3</strain>
    </source>
</reference>
<dbReference type="EMBL" id="LSTV01000002">
    <property type="protein sequence ID" value="OAH50553.1"/>
    <property type="molecule type" value="Genomic_DNA"/>
</dbReference>
<dbReference type="CDD" id="cd06588">
    <property type="entry name" value="PhnB_like"/>
    <property type="match status" value="1"/>
</dbReference>
<dbReference type="PANTHER" id="PTHR33990">
    <property type="entry name" value="PROTEIN YJDN-RELATED"/>
    <property type="match status" value="1"/>
</dbReference>
<protein>
    <submittedName>
        <fullName evidence="2">Glyoxalase</fullName>
    </submittedName>
</protein>
<feature type="domain" description="Glyoxalase/fosfomycin resistance/dioxygenase" evidence="1">
    <location>
        <begin position="12"/>
        <end position="125"/>
    </location>
</feature>
<dbReference type="InterPro" id="IPR004360">
    <property type="entry name" value="Glyas_Fos-R_dOase_dom"/>
</dbReference>
<dbReference type="Pfam" id="PF00903">
    <property type="entry name" value="Glyoxalase"/>
    <property type="match status" value="1"/>
</dbReference>
<organism evidence="2 3">
    <name type="scientific">Microbacterium oleivorans</name>
    <dbReference type="NCBI Taxonomy" id="273677"/>
    <lineage>
        <taxon>Bacteria</taxon>
        <taxon>Bacillati</taxon>
        <taxon>Actinomycetota</taxon>
        <taxon>Actinomycetes</taxon>
        <taxon>Micrococcales</taxon>
        <taxon>Microbacteriaceae</taxon>
        <taxon>Microbacterium</taxon>
    </lineage>
</organism>
<dbReference type="InterPro" id="IPR029068">
    <property type="entry name" value="Glyas_Bleomycin-R_OHBP_Dase"/>
</dbReference>
<evidence type="ECO:0000313" key="3">
    <source>
        <dbReference type="Proteomes" id="UP000076998"/>
    </source>
</evidence>
<proteinExistence type="predicted"/>
<dbReference type="PANTHER" id="PTHR33990:SF1">
    <property type="entry name" value="PROTEIN YJDN"/>
    <property type="match status" value="1"/>
</dbReference>
<evidence type="ECO:0000313" key="2">
    <source>
        <dbReference type="EMBL" id="OAH50553.1"/>
    </source>
</evidence>
<sequence>MTGLTPYLTFPGTARDALTFYQAVFGGDLVLNTFAEFERVDGPGDFIAHGMLTGPVALFASDGGPGDEALQLRGVMFALLGAAEPAVLETWFARLADGGRIVDDLQLRAWGDHDGTVTDRFGVTWLIGYQG</sequence>
<accession>A0A177KAY7</accession>
<dbReference type="Proteomes" id="UP000076998">
    <property type="component" value="Unassembled WGS sequence"/>
</dbReference>
<dbReference type="InterPro" id="IPR028973">
    <property type="entry name" value="PhnB-like"/>
</dbReference>
<gene>
    <name evidence="2" type="ORF">AYL44_08460</name>
</gene>